<keyword evidence="6 9" id="KW-0879">Wnt signaling pathway</keyword>
<dbReference type="Pfam" id="PF00110">
    <property type="entry name" value="wnt"/>
    <property type="match status" value="1"/>
</dbReference>
<accession>H2ZB90</accession>
<keyword evidence="4" id="KW-0964">Secreted</keyword>
<dbReference type="PANTHER" id="PTHR12027:SF91">
    <property type="entry name" value="PROTO-ONCOGENE WNT-1"/>
    <property type="match status" value="1"/>
</dbReference>
<dbReference type="GO" id="GO:0030182">
    <property type="term" value="P:neuron differentiation"/>
    <property type="evidence" value="ECO:0007669"/>
    <property type="project" value="TreeGrafter"/>
</dbReference>
<evidence type="ECO:0000256" key="4">
    <source>
        <dbReference type="ARBA" id="ARBA00022525"/>
    </source>
</evidence>
<comment type="function">
    <text evidence="9">Ligand for members of the frizzled family of seven transmembrane receptors.</text>
</comment>
<dbReference type="PANTHER" id="PTHR12027">
    <property type="entry name" value="WNT RELATED"/>
    <property type="match status" value="1"/>
</dbReference>
<organism evidence="10 11">
    <name type="scientific">Ciona savignyi</name>
    <name type="common">Pacific transparent sea squirt</name>
    <dbReference type="NCBI Taxonomy" id="51511"/>
    <lineage>
        <taxon>Eukaryota</taxon>
        <taxon>Metazoa</taxon>
        <taxon>Chordata</taxon>
        <taxon>Tunicata</taxon>
        <taxon>Ascidiacea</taxon>
        <taxon>Phlebobranchia</taxon>
        <taxon>Cionidae</taxon>
        <taxon>Ciona</taxon>
    </lineage>
</organism>
<dbReference type="FunFam" id="3.30.2460.20:FF:000001">
    <property type="entry name" value="Wnt homolog"/>
    <property type="match status" value="1"/>
</dbReference>
<keyword evidence="11" id="KW-1185">Reference proteome</keyword>
<evidence type="ECO:0000256" key="9">
    <source>
        <dbReference type="RuleBase" id="RU003500"/>
    </source>
</evidence>
<dbReference type="PRINTS" id="PR01349">
    <property type="entry name" value="WNTPROTEIN"/>
</dbReference>
<evidence type="ECO:0000256" key="2">
    <source>
        <dbReference type="ARBA" id="ARBA00005683"/>
    </source>
</evidence>
<evidence type="ECO:0000256" key="3">
    <source>
        <dbReference type="ARBA" id="ARBA00022473"/>
    </source>
</evidence>
<protein>
    <recommendedName>
        <fullName evidence="9">Protein Wnt</fullName>
    </recommendedName>
</protein>
<keyword evidence="3 9" id="KW-0217">Developmental protein</keyword>
<dbReference type="InterPro" id="IPR043158">
    <property type="entry name" value="Wnt_C"/>
</dbReference>
<dbReference type="GeneTree" id="ENSGT00940000159281"/>
<dbReference type="SMART" id="SM00097">
    <property type="entry name" value="WNT1"/>
    <property type="match status" value="1"/>
</dbReference>
<dbReference type="GO" id="GO:0005109">
    <property type="term" value="F:frizzled binding"/>
    <property type="evidence" value="ECO:0007669"/>
    <property type="project" value="TreeGrafter"/>
</dbReference>
<proteinExistence type="inferred from homology"/>
<reference evidence="10" key="3">
    <citation type="submission" date="2025-09" db="UniProtKB">
        <authorList>
            <consortium name="Ensembl"/>
        </authorList>
    </citation>
    <scope>IDENTIFICATION</scope>
</reference>
<dbReference type="GO" id="GO:0045165">
    <property type="term" value="P:cell fate commitment"/>
    <property type="evidence" value="ECO:0007669"/>
    <property type="project" value="TreeGrafter"/>
</dbReference>
<evidence type="ECO:0000256" key="5">
    <source>
        <dbReference type="ARBA" id="ARBA00022530"/>
    </source>
</evidence>
<sequence>PGLVDSERICLWARQIGGQQAEMCRNELSVVNEIRKGIQNGAYNCAREFRTSRWNCTQTPKNFYAKALWQTTRETSFVQAVTSAAMTYAITIACSHGDIPECGCSIVDKFDWEGCDDNVAFGYQKTRQFLNLTRFIGRKRKVNLRLRLSQHNYEAGRLAITGNMKRKCKCHGLSDTCTLRTCWLRMPSFDEVRANLRRKYESAVKVNMQPGSQRFVAAGQPRRSSNRRRISLFHQVSPHFCRRDRRRGSLGTKGRVCDPTREGPGGCGYMCCGRGYKREVVVVKKKCNCSFKYCCKVTCDECINRYTQYICR</sequence>
<dbReference type="Proteomes" id="UP000007875">
    <property type="component" value="Unassembled WGS sequence"/>
</dbReference>
<evidence type="ECO:0000313" key="10">
    <source>
        <dbReference type="Ensembl" id="ENSCSAVP00000014855.1"/>
    </source>
</evidence>
<dbReference type="AlphaFoldDB" id="H2ZB90"/>
<dbReference type="Ensembl" id="ENSCSAVT00000015028.1">
    <property type="protein sequence ID" value="ENSCSAVP00000014855.1"/>
    <property type="gene ID" value="ENSCSAVG00000008694.1"/>
</dbReference>
<keyword evidence="8" id="KW-0449">Lipoprotein</keyword>
<evidence type="ECO:0000313" key="11">
    <source>
        <dbReference type="Proteomes" id="UP000007875"/>
    </source>
</evidence>
<evidence type="ECO:0000256" key="7">
    <source>
        <dbReference type="ARBA" id="ARBA00023157"/>
    </source>
</evidence>
<keyword evidence="7" id="KW-1015">Disulfide bond</keyword>
<comment type="similarity">
    <text evidence="2 9">Belongs to the Wnt family.</text>
</comment>
<dbReference type="Gene3D" id="3.30.2460.20">
    <property type="match status" value="1"/>
</dbReference>
<comment type="subcellular location">
    <subcellularLocation>
        <location evidence="1 9">Secreted</location>
        <location evidence="1 9">Extracellular space</location>
        <location evidence="1 9">Extracellular matrix</location>
    </subcellularLocation>
</comment>
<name>H2ZB90_CIOSA</name>
<dbReference type="HOGENOM" id="CLU_033039_1_3_1"/>
<keyword evidence="5" id="KW-0272">Extracellular matrix</keyword>
<evidence type="ECO:0000256" key="6">
    <source>
        <dbReference type="ARBA" id="ARBA00022687"/>
    </source>
</evidence>
<evidence type="ECO:0000256" key="8">
    <source>
        <dbReference type="ARBA" id="ARBA00023288"/>
    </source>
</evidence>
<reference evidence="10" key="2">
    <citation type="submission" date="2025-08" db="UniProtKB">
        <authorList>
            <consortium name="Ensembl"/>
        </authorList>
    </citation>
    <scope>IDENTIFICATION</scope>
</reference>
<reference evidence="11" key="1">
    <citation type="submission" date="2003-08" db="EMBL/GenBank/DDBJ databases">
        <authorList>
            <person name="Birren B."/>
            <person name="Nusbaum C."/>
            <person name="Abebe A."/>
            <person name="Abouelleil A."/>
            <person name="Adekoya E."/>
            <person name="Ait-zahra M."/>
            <person name="Allen N."/>
            <person name="Allen T."/>
            <person name="An P."/>
            <person name="Anderson M."/>
            <person name="Anderson S."/>
            <person name="Arachchi H."/>
            <person name="Armbruster J."/>
            <person name="Bachantsang P."/>
            <person name="Baldwin J."/>
            <person name="Barry A."/>
            <person name="Bayul T."/>
            <person name="Blitshsteyn B."/>
            <person name="Bloom T."/>
            <person name="Blye J."/>
            <person name="Boguslavskiy L."/>
            <person name="Borowsky M."/>
            <person name="Boukhgalter B."/>
            <person name="Brunache A."/>
            <person name="Butler J."/>
            <person name="Calixte N."/>
            <person name="Calvo S."/>
            <person name="Camarata J."/>
            <person name="Campo K."/>
            <person name="Chang J."/>
            <person name="Cheshatsang Y."/>
            <person name="Citroen M."/>
            <person name="Collymore A."/>
            <person name="Considine T."/>
            <person name="Cook A."/>
            <person name="Cooke P."/>
            <person name="Corum B."/>
            <person name="Cuomo C."/>
            <person name="David R."/>
            <person name="Dawoe T."/>
            <person name="Degray S."/>
            <person name="Dodge S."/>
            <person name="Dooley K."/>
            <person name="Dorje P."/>
            <person name="Dorjee K."/>
            <person name="Dorris L."/>
            <person name="Duffey N."/>
            <person name="Dupes A."/>
            <person name="Elkins T."/>
            <person name="Engels R."/>
            <person name="Erickson J."/>
            <person name="Farina A."/>
            <person name="Faro S."/>
            <person name="Ferreira P."/>
            <person name="Fischer H."/>
            <person name="Fitzgerald M."/>
            <person name="Foley K."/>
            <person name="Gage D."/>
            <person name="Galagan J."/>
            <person name="Gearin G."/>
            <person name="Gnerre S."/>
            <person name="Gnirke A."/>
            <person name="Goyette A."/>
            <person name="Graham J."/>
            <person name="Grandbois E."/>
            <person name="Gyaltsen K."/>
            <person name="Hafez N."/>
            <person name="Hagopian D."/>
            <person name="Hagos B."/>
            <person name="Hall J."/>
            <person name="Hatcher B."/>
            <person name="Heller A."/>
            <person name="Higgins H."/>
            <person name="Honan T."/>
            <person name="Horn A."/>
            <person name="Houde N."/>
            <person name="Hughes L."/>
            <person name="Hulme W."/>
            <person name="Husby E."/>
            <person name="Iliev I."/>
            <person name="Jaffe D."/>
            <person name="Jones C."/>
            <person name="Kamal M."/>
            <person name="Kamat A."/>
            <person name="Kamvysselis M."/>
            <person name="Karlsson E."/>
            <person name="Kells C."/>
            <person name="Kieu A."/>
            <person name="Kisner P."/>
            <person name="Kodira C."/>
            <person name="Kulbokas E."/>
            <person name="Labutti K."/>
            <person name="Lama D."/>
            <person name="Landers T."/>
            <person name="Leger J."/>
            <person name="Levine S."/>
            <person name="Lewis D."/>
            <person name="Lewis T."/>
            <person name="Lindblad-toh K."/>
            <person name="Liu X."/>
            <person name="Lokyitsang T."/>
            <person name="Lokyitsang Y."/>
            <person name="Lucien O."/>
            <person name="Lui A."/>
            <person name="Ma L.J."/>
            <person name="Mabbitt R."/>
            <person name="Macdonald J."/>
            <person name="Maclean C."/>
            <person name="Major J."/>
            <person name="Manning J."/>
            <person name="Marabella R."/>
            <person name="Maru K."/>
            <person name="Matthews C."/>
            <person name="Mauceli E."/>
            <person name="Mccarthy M."/>
            <person name="Mcdonough S."/>
            <person name="Mcghee T."/>
            <person name="Meldrim J."/>
            <person name="Meneus L."/>
            <person name="Mesirov J."/>
            <person name="Mihalev A."/>
            <person name="Mihova T."/>
            <person name="Mikkelsen T."/>
            <person name="Mlenga V."/>
            <person name="Moru K."/>
            <person name="Mozes J."/>
            <person name="Mulrain L."/>
            <person name="Munson G."/>
            <person name="Naylor J."/>
            <person name="Newes C."/>
            <person name="Nguyen C."/>
            <person name="Nguyen N."/>
            <person name="Nguyen T."/>
            <person name="Nicol R."/>
            <person name="Nielsen C."/>
            <person name="Nizzari M."/>
            <person name="Norbu C."/>
            <person name="Norbu N."/>
            <person name="O'donnell P."/>
            <person name="Okoawo O."/>
            <person name="O'leary S."/>
            <person name="Omotosho B."/>
            <person name="O'neill K."/>
            <person name="Osman S."/>
            <person name="Parker S."/>
            <person name="Perrin D."/>
            <person name="Phunkhang P."/>
            <person name="Piqani B."/>
            <person name="Purcell S."/>
            <person name="Rachupka T."/>
            <person name="Ramasamy U."/>
            <person name="Rameau R."/>
            <person name="Ray V."/>
            <person name="Raymond C."/>
            <person name="Retta R."/>
            <person name="Richardson S."/>
            <person name="Rise C."/>
            <person name="Rodriguez J."/>
            <person name="Rogers J."/>
            <person name="Rogov P."/>
            <person name="Rutman M."/>
            <person name="Schupbach R."/>
            <person name="Seaman C."/>
            <person name="Settipalli S."/>
            <person name="Sharpe T."/>
            <person name="Sheridan J."/>
            <person name="Sherpa N."/>
            <person name="Shi J."/>
            <person name="Smirnov S."/>
            <person name="Smith C."/>
            <person name="Sougnez C."/>
            <person name="Spencer B."/>
            <person name="Stalker J."/>
            <person name="Stange-thomann N."/>
            <person name="Stavropoulos S."/>
            <person name="Stetson K."/>
            <person name="Stone C."/>
            <person name="Stone S."/>
            <person name="Stubbs M."/>
            <person name="Talamas J."/>
            <person name="Tchuinga P."/>
            <person name="Tenzing P."/>
            <person name="Tesfaye S."/>
            <person name="Theodore J."/>
            <person name="Thoulutsang Y."/>
            <person name="Topham K."/>
            <person name="Towey S."/>
            <person name="Tsamla T."/>
            <person name="Tsomo N."/>
            <person name="Vallee D."/>
            <person name="Vassiliev H."/>
            <person name="Venkataraman V."/>
            <person name="Vinson J."/>
            <person name="Vo A."/>
            <person name="Wade C."/>
            <person name="Wang S."/>
            <person name="Wangchuk T."/>
            <person name="Wangdi T."/>
            <person name="Whittaker C."/>
            <person name="Wilkinson J."/>
            <person name="Wu Y."/>
            <person name="Wyman D."/>
            <person name="Yadav S."/>
            <person name="Yang S."/>
            <person name="Yang X."/>
            <person name="Yeager S."/>
            <person name="Yee E."/>
            <person name="Young G."/>
            <person name="Zainoun J."/>
            <person name="Zembeck L."/>
            <person name="Zimmer A."/>
            <person name="Zody M."/>
            <person name="Lander E."/>
        </authorList>
    </citation>
    <scope>NUCLEOTIDE SEQUENCE [LARGE SCALE GENOMIC DNA]</scope>
</reference>
<dbReference type="GO" id="GO:0060070">
    <property type="term" value="P:canonical Wnt signaling pathway"/>
    <property type="evidence" value="ECO:0007669"/>
    <property type="project" value="TreeGrafter"/>
</dbReference>
<dbReference type="InterPro" id="IPR005817">
    <property type="entry name" value="Wnt"/>
</dbReference>
<evidence type="ECO:0000256" key="1">
    <source>
        <dbReference type="ARBA" id="ARBA00004498"/>
    </source>
</evidence>
<dbReference type="GO" id="GO:0005615">
    <property type="term" value="C:extracellular space"/>
    <property type="evidence" value="ECO:0007669"/>
    <property type="project" value="TreeGrafter"/>
</dbReference>
<dbReference type="GO" id="GO:0005125">
    <property type="term" value="F:cytokine activity"/>
    <property type="evidence" value="ECO:0007669"/>
    <property type="project" value="TreeGrafter"/>
</dbReference>